<dbReference type="PRINTS" id="PR00081">
    <property type="entry name" value="GDHRDH"/>
</dbReference>
<comment type="similarity">
    <text evidence="1">Belongs to the short-chain dehydrogenases/reductases (SDR) family.</text>
</comment>
<dbReference type="Pfam" id="PF13561">
    <property type="entry name" value="adh_short_C2"/>
    <property type="match status" value="1"/>
</dbReference>
<dbReference type="Proteomes" id="UP000025171">
    <property type="component" value="Unassembled WGS sequence"/>
</dbReference>
<dbReference type="InterPro" id="IPR036291">
    <property type="entry name" value="NAD(P)-bd_dom_sf"/>
</dbReference>
<dbReference type="CDD" id="cd05233">
    <property type="entry name" value="SDR_c"/>
    <property type="match status" value="1"/>
</dbReference>
<dbReference type="PANTHER" id="PTHR43639:SF1">
    <property type="entry name" value="SHORT-CHAIN DEHYDROGENASE_REDUCTASE FAMILY PROTEIN"/>
    <property type="match status" value="1"/>
</dbReference>
<dbReference type="Gene3D" id="3.40.50.720">
    <property type="entry name" value="NAD(P)-binding Rossmann-like Domain"/>
    <property type="match status" value="1"/>
</dbReference>
<keyword evidence="4" id="KW-1185">Reference proteome</keyword>
<dbReference type="GO" id="GO:0016491">
    <property type="term" value="F:oxidoreductase activity"/>
    <property type="evidence" value="ECO:0007669"/>
    <property type="project" value="UniProtKB-KW"/>
</dbReference>
<comment type="caution">
    <text evidence="3">The sequence shown here is derived from an EMBL/GenBank/DDBJ whole genome shotgun (WGS) entry which is preliminary data.</text>
</comment>
<accession>A0A059FJF4</accession>
<sequence length="257" mass="27041">MDLGLKDKVIFVAGASRGIGLGIVEACLAEGAKVAMAARGAEALEEQRARLAKQYGEDRLWARAGDLRDSGTIDTMIAAIETEFGPLWGAVANIGLHPCPPGFEVDDETWDGGISQNLDSAFKLARSALRQMTPRSEGSVLMITSIAGLGALGTPVTYGTSKAAMNHLAKELARVAGPSGVRVNAIAPGNIIFPGGDWETRSEGERGAAWKKWIRREVPLNRFGRPDEIGSAAAYLLSPLASFVTGAILPVDGGQTK</sequence>
<dbReference type="STRING" id="1280950.HJO_12456"/>
<protein>
    <submittedName>
        <fullName evidence="3">NAD dependent epimerase/dehydratase family protein</fullName>
    </submittedName>
</protein>
<reference evidence="3 4" key="1">
    <citation type="journal article" date="2014" name="Antonie Van Leeuwenhoek">
        <title>Hyphomonas beringensis sp. nov. and Hyphomonas chukchiensis sp. nov., isolated from surface seawater of the Bering Sea and Chukchi Sea.</title>
        <authorList>
            <person name="Li C."/>
            <person name="Lai Q."/>
            <person name="Li G."/>
            <person name="Dong C."/>
            <person name="Wang J."/>
            <person name="Liao Y."/>
            <person name="Shao Z."/>
        </authorList>
    </citation>
    <scope>NUCLEOTIDE SEQUENCE [LARGE SCALE GENOMIC DNA]</scope>
    <source>
        <strain evidence="3 4">MHS-2</strain>
    </source>
</reference>
<dbReference type="InterPro" id="IPR002347">
    <property type="entry name" value="SDR_fam"/>
</dbReference>
<dbReference type="eggNOG" id="COG1028">
    <property type="taxonomic scope" value="Bacteria"/>
</dbReference>
<evidence type="ECO:0000256" key="1">
    <source>
        <dbReference type="ARBA" id="ARBA00006484"/>
    </source>
</evidence>
<name>A0A059FJF4_9PROT</name>
<dbReference type="EMBL" id="ARYK01000006">
    <property type="protein sequence ID" value="KCZ90661.1"/>
    <property type="molecule type" value="Genomic_DNA"/>
</dbReference>
<proteinExistence type="inferred from homology"/>
<evidence type="ECO:0000313" key="3">
    <source>
        <dbReference type="EMBL" id="KCZ90661.1"/>
    </source>
</evidence>
<gene>
    <name evidence="3" type="ORF">HJO_12456</name>
</gene>
<dbReference type="PATRIC" id="fig|1280950.3.peg.2498"/>
<dbReference type="SUPFAM" id="SSF51735">
    <property type="entry name" value="NAD(P)-binding Rossmann-fold domains"/>
    <property type="match status" value="1"/>
</dbReference>
<evidence type="ECO:0000256" key="2">
    <source>
        <dbReference type="ARBA" id="ARBA00023002"/>
    </source>
</evidence>
<evidence type="ECO:0000313" key="4">
    <source>
        <dbReference type="Proteomes" id="UP000025171"/>
    </source>
</evidence>
<organism evidence="3 4">
    <name type="scientific">Hyphomonas johnsonii MHS-2</name>
    <dbReference type="NCBI Taxonomy" id="1280950"/>
    <lineage>
        <taxon>Bacteria</taxon>
        <taxon>Pseudomonadati</taxon>
        <taxon>Pseudomonadota</taxon>
        <taxon>Alphaproteobacteria</taxon>
        <taxon>Hyphomonadales</taxon>
        <taxon>Hyphomonadaceae</taxon>
        <taxon>Hyphomonas</taxon>
    </lineage>
</organism>
<dbReference type="PANTHER" id="PTHR43639">
    <property type="entry name" value="OXIDOREDUCTASE, SHORT-CHAIN DEHYDROGENASE/REDUCTASE FAMILY (AFU_ORTHOLOGUE AFUA_5G02870)"/>
    <property type="match status" value="1"/>
</dbReference>
<dbReference type="FunFam" id="3.40.50.720:FF:000084">
    <property type="entry name" value="Short-chain dehydrogenase reductase"/>
    <property type="match status" value="1"/>
</dbReference>
<dbReference type="RefSeq" id="WP_035617351.1">
    <property type="nucleotide sequence ID" value="NZ_ARYK01000006.1"/>
</dbReference>
<dbReference type="OrthoDB" id="9793325at2"/>
<dbReference type="AlphaFoldDB" id="A0A059FJF4"/>
<keyword evidence="2" id="KW-0560">Oxidoreductase</keyword>